<dbReference type="EMBL" id="JMCB01000020">
    <property type="protein sequence ID" value="KFE62646.1"/>
    <property type="molecule type" value="Genomic_DNA"/>
</dbReference>
<evidence type="ECO:0000256" key="3">
    <source>
        <dbReference type="ARBA" id="ARBA00022777"/>
    </source>
</evidence>
<keyword evidence="4" id="KW-0067">ATP-binding</keyword>
<dbReference type="GO" id="GO:0005524">
    <property type="term" value="F:ATP binding"/>
    <property type="evidence" value="ECO:0007669"/>
    <property type="project" value="UniProtKB-KW"/>
</dbReference>
<dbReference type="Proteomes" id="UP000028725">
    <property type="component" value="Unassembled WGS sequence"/>
</dbReference>
<protein>
    <submittedName>
        <fullName evidence="7">Serine/threonine-protein kinase Pkn6</fullName>
    </submittedName>
</protein>
<feature type="compositionally biased region" description="Polar residues" evidence="5">
    <location>
        <begin position="310"/>
        <end position="324"/>
    </location>
</feature>
<dbReference type="PANTHER" id="PTHR43289:SF6">
    <property type="entry name" value="SERINE_THREONINE-PROTEIN KINASE NEKL-3"/>
    <property type="match status" value="1"/>
</dbReference>
<dbReference type="AlphaFoldDB" id="A0A085W4N3"/>
<accession>A0A085W4N3</accession>
<dbReference type="CDD" id="cd14014">
    <property type="entry name" value="STKc_PknB_like"/>
    <property type="match status" value="1"/>
</dbReference>
<name>A0A085W4N3_9BACT</name>
<keyword evidence="1" id="KW-0808">Transferase</keyword>
<feature type="compositionally biased region" description="Low complexity" evidence="5">
    <location>
        <begin position="330"/>
        <end position="346"/>
    </location>
</feature>
<dbReference type="Gene3D" id="1.10.510.10">
    <property type="entry name" value="Transferase(Phosphotransferase) domain 1"/>
    <property type="match status" value="1"/>
</dbReference>
<evidence type="ECO:0000256" key="1">
    <source>
        <dbReference type="ARBA" id="ARBA00022679"/>
    </source>
</evidence>
<evidence type="ECO:0000256" key="2">
    <source>
        <dbReference type="ARBA" id="ARBA00022741"/>
    </source>
</evidence>
<dbReference type="GO" id="GO:0004674">
    <property type="term" value="F:protein serine/threonine kinase activity"/>
    <property type="evidence" value="ECO:0007669"/>
    <property type="project" value="TreeGrafter"/>
</dbReference>
<gene>
    <name evidence="7" type="ORF">DB31_3760</name>
</gene>
<feature type="region of interest" description="Disordered" evidence="5">
    <location>
        <begin position="308"/>
        <end position="346"/>
    </location>
</feature>
<dbReference type="PATRIC" id="fig|394096.3.peg.7495"/>
<evidence type="ECO:0000259" key="6">
    <source>
        <dbReference type="PROSITE" id="PS50011"/>
    </source>
</evidence>
<dbReference type="STRING" id="394096.DB31_3760"/>
<evidence type="ECO:0000313" key="7">
    <source>
        <dbReference type="EMBL" id="KFE62646.1"/>
    </source>
</evidence>
<sequence>MAELFLARAEGPGGFAKTLALKRILPNLAEDPAFVAMFLSEARLASRLHHTNLVQIFDCGKAEGGYYLAMEYIDGPNLRGLGRCASGLGVPFPLELCAWIIAEACEGLSHAHEFCDPGTQKPLELVHRDVSLDNILVSREGSVKVVDFGIAKVADQVHRTQTGIIKGKLTYMPPEQLRGKKLDRRVDVYALGVVLYELLTSRKPFDATTEASIAKAILFEPLVPAVKRRPDLPKALQVILDRALAKDREQRYPDCRAFQADLERFIRAQRKPMGSAQLARFVERVMGPPAVEPPSMPPHAPPRAALVETRASSPRRNVVSTSESMRAPKLSTEASALESEAETTEQLATTELLAAPYQG</sequence>
<keyword evidence="3 7" id="KW-0418">Kinase</keyword>
<dbReference type="InterPro" id="IPR011009">
    <property type="entry name" value="Kinase-like_dom_sf"/>
</dbReference>
<evidence type="ECO:0000313" key="8">
    <source>
        <dbReference type="Proteomes" id="UP000028725"/>
    </source>
</evidence>
<dbReference type="Gene3D" id="3.30.200.20">
    <property type="entry name" value="Phosphorylase Kinase, domain 1"/>
    <property type="match status" value="1"/>
</dbReference>
<feature type="domain" description="Protein kinase" evidence="6">
    <location>
        <begin position="1"/>
        <end position="266"/>
    </location>
</feature>
<dbReference type="SUPFAM" id="SSF56112">
    <property type="entry name" value="Protein kinase-like (PK-like)"/>
    <property type="match status" value="1"/>
</dbReference>
<dbReference type="PROSITE" id="PS00109">
    <property type="entry name" value="PROTEIN_KINASE_TYR"/>
    <property type="match status" value="1"/>
</dbReference>
<keyword evidence="2" id="KW-0547">Nucleotide-binding</keyword>
<dbReference type="PANTHER" id="PTHR43289">
    <property type="entry name" value="MITOGEN-ACTIVATED PROTEIN KINASE KINASE KINASE 20-RELATED"/>
    <property type="match status" value="1"/>
</dbReference>
<dbReference type="Pfam" id="PF00069">
    <property type="entry name" value="Pkinase"/>
    <property type="match status" value="1"/>
</dbReference>
<evidence type="ECO:0000256" key="4">
    <source>
        <dbReference type="ARBA" id="ARBA00022840"/>
    </source>
</evidence>
<organism evidence="7 8">
    <name type="scientific">Hyalangium minutum</name>
    <dbReference type="NCBI Taxonomy" id="394096"/>
    <lineage>
        <taxon>Bacteria</taxon>
        <taxon>Pseudomonadati</taxon>
        <taxon>Myxococcota</taxon>
        <taxon>Myxococcia</taxon>
        <taxon>Myxococcales</taxon>
        <taxon>Cystobacterineae</taxon>
        <taxon>Archangiaceae</taxon>
        <taxon>Hyalangium</taxon>
    </lineage>
</organism>
<dbReference type="InterPro" id="IPR008266">
    <property type="entry name" value="Tyr_kinase_AS"/>
</dbReference>
<dbReference type="InterPro" id="IPR000719">
    <property type="entry name" value="Prot_kinase_dom"/>
</dbReference>
<proteinExistence type="predicted"/>
<dbReference type="PROSITE" id="PS50011">
    <property type="entry name" value="PROTEIN_KINASE_DOM"/>
    <property type="match status" value="1"/>
</dbReference>
<keyword evidence="8" id="KW-1185">Reference proteome</keyword>
<evidence type="ECO:0000256" key="5">
    <source>
        <dbReference type="SAM" id="MobiDB-lite"/>
    </source>
</evidence>
<comment type="caution">
    <text evidence="7">The sequence shown here is derived from an EMBL/GenBank/DDBJ whole genome shotgun (WGS) entry which is preliminary data.</text>
</comment>
<reference evidence="7 8" key="1">
    <citation type="submission" date="2014-04" db="EMBL/GenBank/DDBJ databases">
        <title>Genome assembly of Hyalangium minutum DSM 14724.</title>
        <authorList>
            <person name="Sharma G."/>
            <person name="Subramanian S."/>
        </authorList>
    </citation>
    <scope>NUCLEOTIDE SEQUENCE [LARGE SCALE GENOMIC DNA]</scope>
    <source>
        <strain evidence="7 8">DSM 14724</strain>
    </source>
</reference>